<keyword evidence="2" id="KW-0812">Transmembrane</keyword>
<comment type="similarity">
    <text evidence="1">Belongs to the AAA ATPase family.</text>
</comment>
<dbReference type="InterPro" id="IPR000642">
    <property type="entry name" value="Peptidase_M41"/>
</dbReference>
<sequence>MLAFEILQSFVNFLGFLLLILVQGMVFAFAYLLIFVGGTGLGKGAKARRPSSGGPLARWLGRYREGERDREVRFCDIVGLEEAKQELEQLVDVLKHPEAYRAVGAEPPRGVLLVGPPGTGKTMIARAIANEAGVPFFSLAAADFANMFLGVGSQRIRQIYRTARRHPRAIVFIDEIEVLAKARGTGLGTFEGDSNTLNAFLNELDGFAINPGVITIGATNLEDQVDAAVMRPGRLDWQIYIGPPAEADREKLFRFYLERTQNAADPAAAAKLAVNFTPAEIRRAVNEAGLLAVRGGRAAIADSDLTAAVDKVSATLERRSGTFVIGRSGDLGVRLAEVIGCEEAKGEVQEFIDFLRSPDRYRRIGAKVPRGFLFVGPPGTGKTLLAKAIANEAGVPFYALSGSDFTEVWVGLGASRVRQVYRQARKHKAAIVFIDEIDALAARRGLDSSGEADRTLNQFLVELDGFGRSNVLTIGATNRLDTLDAALLRPGRLDRTVAVPLPDLDARERLFAHYLSGVQSVDGINCRQLARASWNMSGAEVAASVNEASFIAVRDGREQVTQFDLNQGIERVLFGLNSRRKVNAEDRRLAAIHEAGHAVVEYHARPRRILHKLTIIPDLEGTAGYSWSIQDEEQLSFETCEGIRAEIQVLFGGRVAEELFYGTVTTGASADLARAAHLAHRYVWQLGMGEEFLADYAQMAREAAGGRVISERTKERLDLAVEKLLREAKSEARTILEAHRDEHERLTAVLLERESLYGEDILRVLRGETIEPSGRAAYKDDGGDG</sequence>
<evidence type="ECO:0000256" key="1">
    <source>
        <dbReference type="RuleBase" id="RU003651"/>
    </source>
</evidence>
<dbReference type="PANTHER" id="PTHR23076:SF97">
    <property type="entry name" value="ATP-DEPENDENT ZINC METALLOPROTEASE YME1L1"/>
    <property type="match status" value="1"/>
</dbReference>
<evidence type="ECO:0000259" key="3">
    <source>
        <dbReference type="SMART" id="SM00382"/>
    </source>
</evidence>
<dbReference type="PANTHER" id="PTHR23076">
    <property type="entry name" value="METALLOPROTEASE M41 FTSH"/>
    <property type="match status" value="1"/>
</dbReference>
<feature type="domain" description="AAA+ ATPase" evidence="3">
    <location>
        <begin position="107"/>
        <end position="245"/>
    </location>
</feature>
<feature type="domain" description="AAA+ ATPase" evidence="3">
    <location>
        <begin position="368"/>
        <end position="503"/>
    </location>
</feature>
<reference evidence="4 5" key="1">
    <citation type="journal article" date="2021" name="Genome Biol. Evol.">
        <title>Complete Genome Sequencing of a Novel Gloeobacter Species from a Waterfall Cave in Mexico.</title>
        <authorList>
            <person name="Saw J.H."/>
            <person name="Cardona T."/>
            <person name="Montejano G."/>
        </authorList>
    </citation>
    <scope>NUCLEOTIDE SEQUENCE [LARGE SCALE GENOMIC DNA]</scope>
    <source>
        <strain evidence="4">MG652769</strain>
    </source>
</reference>
<organism evidence="4 5">
    <name type="scientific">Gloeobacter morelensis MG652769</name>
    <dbReference type="NCBI Taxonomy" id="2781736"/>
    <lineage>
        <taxon>Bacteria</taxon>
        <taxon>Bacillati</taxon>
        <taxon>Cyanobacteriota</taxon>
        <taxon>Cyanophyceae</taxon>
        <taxon>Gloeobacterales</taxon>
        <taxon>Gloeobacteraceae</taxon>
        <taxon>Gloeobacter</taxon>
        <taxon>Gloeobacter morelensis</taxon>
    </lineage>
</organism>
<dbReference type="Pfam" id="PF00004">
    <property type="entry name" value="AAA"/>
    <property type="match status" value="2"/>
</dbReference>
<dbReference type="Gene3D" id="3.40.50.300">
    <property type="entry name" value="P-loop containing nucleotide triphosphate hydrolases"/>
    <property type="match status" value="2"/>
</dbReference>
<dbReference type="Gene3D" id="1.20.58.760">
    <property type="entry name" value="Peptidase M41"/>
    <property type="match status" value="1"/>
</dbReference>
<keyword evidence="2" id="KW-0472">Membrane</keyword>
<dbReference type="CDD" id="cd19501">
    <property type="entry name" value="RecA-like_FtsH"/>
    <property type="match status" value="2"/>
</dbReference>
<dbReference type="InterPro" id="IPR003593">
    <property type="entry name" value="AAA+_ATPase"/>
</dbReference>
<name>A0ABY3PM14_9CYAN</name>
<dbReference type="EMBL" id="CP063845">
    <property type="protein sequence ID" value="UFP94644.1"/>
    <property type="molecule type" value="Genomic_DNA"/>
</dbReference>
<dbReference type="InterPro" id="IPR037219">
    <property type="entry name" value="Peptidase_M41-like"/>
</dbReference>
<dbReference type="RefSeq" id="WP_230841694.1">
    <property type="nucleotide sequence ID" value="NZ_CP063845.1"/>
</dbReference>
<keyword evidence="2" id="KW-1133">Transmembrane helix</keyword>
<dbReference type="Proteomes" id="UP001054846">
    <property type="component" value="Chromosome"/>
</dbReference>
<keyword evidence="5" id="KW-1185">Reference proteome</keyword>
<dbReference type="InterPro" id="IPR003959">
    <property type="entry name" value="ATPase_AAA_core"/>
</dbReference>
<protein>
    <submittedName>
        <fullName evidence="4">AAA family ATPase</fullName>
    </submittedName>
</protein>
<dbReference type="Pfam" id="PF01434">
    <property type="entry name" value="Peptidase_M41"/>
    <property type="match status" value="1"/>
</dbReference>
<dbReference type="SUPFAM" id="SSF52540">
    <property type="entry name" value="P-loop containing nucleoside triphosphate hydrolases"/>
    <property type="match status" value="2"/>
</dbReference>
<evidence type="ECO:0000313" key="5">
    <source>
        <dbReference type="Proteomes" id="UP001054846"/>
    </source>
</evidence>
<evidence type="ECO:0000256" key="2">
    <source>
        <dbReference type="SAM" id="Phobius"/>
    </source>
</evidence>
<feature type="transmembrane region" description="Helical" evidence="2">
    <location>
        <begin position="12"/>
        <end position="41"/>
    </location>
</feature>
<keyword evidence="1" id="KW-0067">ATP-binding</keyword>
<dbReference type="InterPro" id="IPR003960">
    <property type="entry name" value="ATPase_AAA_CS"/>
</dbReference>
<dbReference type="SMART" id="SM00382">
    <property type="entry name" value="AAA"/>
    <property type="match status" value="2"/>
</dbReference>
<dbReference type="SUPFAM" id="SSF140990">
    <property type="entry name" value="FtsH protease domain-like"/>
    <property type="match status" value="1"/>
</dbReference>
<dbReference type="InterPro" id="IPR027417">
    <property type="entry name" value="P-loop_NTPase"/>
</dbReference>
<proteinExistence type="inferred from homology"/>
<dbReference type="Gene3D" id="1.10.8.60">
    <property type="match status" value="2"/>
</dbReference>
<dbReference type="PROSITE" id="PS00674">
    <property type="entry name" value="AAA"/>
    <property type="match status" value="2"/>
</dbReference>
<evidence type="ECO:0000313" key="4">
    <source>
        <dbReference type="EMBL" id="UFP94644.1"/>
    </source>
</evidence>
<gene>
    <name evidence="4" type="ORF">ISF26_23430</name>
</gene>
<keyword evidence="1" id="KW-0547">Nucleotide-binding</keyword>
<accession>A0ABY3PM14</accession>